<proteinExistence type="predicted"/>
<dbReference type="AlphaFoldDB" id="Q2IW00"/>
<evidence type="ECO:0000313" key="2">
    <source>
        <dbReference type="Proteomes" id="UP000008809"/>
    </source>
</evidence>
<accession>Q2IW00</accession>
<evidence type="ECO:0000313" key="1">
    <source>
        <dbReference type="EMBL" id="ABD07610.1"/>
    </source>
</evidence>
<keyword evidence="2" id="KW-1185">Reference proteome</keyword>
<dbReference type="KEGG" id="rpb:RPB_2908"/>
<reference evidence="1 2" key="1">
    <citation type="submission" date="2006-01" db="EMBL/GenBank/DDBJ databases">
        <title>Complete sequence of Rhodopseudomonas palustris HaA2.</title>
        <authorList>
            <consortium name="US DOE Joint Genome Institute"/>
            <person name="Copeland A."/>
            <person name="Lucas S."/>
            <person name="Lapidus A."/>
            <person name="Barry K."/>
            <person name="Detter J.C."/>
            <person name="Glavina T."/>
            <person name="Hammon N."/>
            <person name="Israni S."/>
            <person name="Pitluck S."/>
            <person name="Chain P."/>
            <person name="Malfatti S."/>
            <person name="Shin M."/>
            <person name="Vergez L."/>
            <person name="Schmutz J."/>
            <person name="Larimer F."/>
            <person name="Land M."/>
            <person name="Hauser L."/>
            <person name="Pelletier D.A."/>
            <person name="Kyrpides N."/>
            <person name="Anderson I."/>
            <person name="Oda Y."/>
            <person name="Harwood C.S."/>
            <person name="Richardson P."/>
        </authorList>
    </citation>
    <scope>NUCLEOTIDE SEQUENCE [LARGE SCALE GENOMIC DNA]</scope>
    <source>
        <strain evidence="1 2">HaA2</strain>
    </source>
</reference>
<protein>
    <submittedName>
        <fullName evidence="1">Uncharacterized protein</fullName>
    </submittedName>
</protein>
<sequence length="92" mass="9989">MPVFRYFVTVGPALLALLIVIDAVYGEGPPRFNDAIFSSAIYAPRVAAADARRERSFADDVTPADRVRQVFGQFSASDGKRLKRASAASRAI</sequence>
<dbReference type="Proteomes" id="UP000008809">
    <property type="component" value="Chromosome"/>
</dbReference>
<dbReference type="HOGENOM" id="CLU_2411262_0_0_5"/>
<dbReference type="EMBL" id="CP000250">
    <property type="protein sequence ID" value="ABD07610.1"/>
    <property type="molecule type" value="Genomic_DNA"/>
</dbReference>
<dbReference type="RefSeq" id="WP_011441794.1">
    <property type="nucleotide sequence ID" value="NC_007778.1"/>
</dbReference>
<name>Q2IW00_RHOP2</name>
<gene>
    <name evidence="1" type="ordered locus">RPB_2908</name>
</gene>
<organism evidence="1 2">
    <name type="scientific">Rhodopseudomonas palustris (strain HaA2)</name>
    <dbReference type="NCBI Taxonomy" id="316058"/>
    <lineage>
        <taxon>Bacteria</taxon>
        <taxon>Pseudomonadati</taxon>
        <taxon>Pseudomonadota</taxon>
        <taxon>Alphaproteobacteria</taxon>
        <taxon>Hyphomicrobiales</taxon>
        <taxon>Nitrobacteraceae</taxon>
        <taxon>Rhodopseudomonas</taxon>
    </lineage>
</organism>
<dbReference type="OrthoDB" id="8141052at2"/>